<organism evidence="7 8">
    <name type="scientific">Crassostrea virginica</name>
    <name type="common">Eastern oyster</name>
    <dbReference type="NCBI Taxonomy" id="6565"/>
    <lineage>
        <taxon>Eukaryota</taxon>
        <taxon>Metazoa</taxon>
        <taxon>Spiralia</taxon>
        <taxon>Lophotrochozoa</taxon>
        <taxon>Mollusca</taxon>
        <taxon>Bivalvia</taxon>
        <taxon>Autobranchia</taxon>
        <taxon>Pteriomorphia</taxon>
        <taxon>Ostreida</taxon>
        <taxon>Ostreoidea</taxon>
        <taxon>Ostreidae</taxon>
        <taxon>Crassostrea</taxon>
    </lineage>
</organism>
<dbReference type="PRINTS" id="PR00421">
    <property type="entry name" value="THIOREDOXIN"/>
</dbReference>
<dbReference type="PANTHER" id="PTHR43601">
    <property type="entry name" value="THIOREDOXIN, MITOCHONDRIAL"/>
    <property type="match status" value="1"/>
</dbReference>
<keyword evidence="5" id="KW-0676">Redox-active center</keyword>
<evidence type="ECO:0000313" key="8">
    <source>
        <dbReference type="RefSeq" id="XP_022313283.1"/>
    </source>
</evidence>
<gene>
    <name evidence="8" type="primary">LOC111118232</name>
</gene>
<proteinExistence type="inferred from homology"/>
<protein>
    <submittedName>
        <fullName evidence="8">Thioredoxin, mitochondrial-like</fullName>
    </submittedName>
</protein>
<sequence length="170" mass="18942">MSSRYVLRNLRVVCKPRVQCIAGLAPRANLSTALLRKAHHPHYPAVSITHSIQRHVATAEKKFECFNIQDAADFQTRVIESPVPVVVDFHATWCGPCKLLGPRLEAIISNREGKVSLAKVDVDENVEIAMEYAVESLPTVIGFKNGRKINAFIGLQEDDVIDSFVEKLVH</sequence>
<name>A0A8B8CBZ6_CRAVI</name>
<evidence type="ECO:0000256" key="4">
    <source>
        <dbReference type="ARBA" id="ARBA00023157"/>
    </source>
</evidence>
<dbReference type="GO" id="GO:0005739">
    <property type="term" value="C:mitochondrion"/>
    <property type="evidence" value="ECO:0007669"/>
    <property type="project" value="TreeGrafter"/>
</dbReference>
<dbReference type="OrthoDB" id="19690at2759"/>
<dbReference type="Pfam" id="PF00085">
    <property type="entry name" value="Thioredoxin"/>
    <property type="match status" value="1"/>
</dbReference>
<reference evidence="8" key="1">
    <citation type="submission" date="2025-08" db="UniProtKB">
        <authorList>
            <consortium name="RefSeq"/>
        </authorList>
    </citation>
    <scope>IDENTIFICATION</scope>
    <source>
        <tissue evidence="8">Whole sample</tissue>
    </source>
</reference>
<keyword evidence="3" id="KW-0249">Electron transport</keyword>
<dbReference type="FunFam" id="3.40.30.10:FF:000001">
    <property type="entry name" value="Thioredoxin"/>
    <property type="match status" value="1"/>
</dbReference>
<dbReference type="PROSITE" id="PS51352">
    <property type="entry name" value="THIOREDOXIN_2"/>
    <property type="match status" value="1"/>
</dbReference>
<evidence type="ECO:0000313" key="7">
    <source>
        <dbReference type="Proteomes" id="UP000694844"/>
    </source>
</evidence>
<dbReference type="InterPro" id="IPR017937">
    <property type="entry name" value="Thioredoxin_CS"/>
</dbReference>
<dbReference type="InterPro" id="IPR013766">
    <property type="entry name" value="Thioredoxin_domain"/>
</dbReference>
<dbReference type="GO" id="GO:0015035">
    <property type="term" value="F:protein-disulfide reductase activity"/>
    <property type="evidence" value="ECO:0007669"/>
    <property type="project" value="InterPro"/>
</dbReference>
<dbReference type="RefSeq" id="XP_022313283.1">
    <property type="nucleotide sequence ID" value="XM_022457575.1"/>
</dbReference>
<evidence type="ECO:0000256" key="1">
    <source>
        <dbReference type="ARBA" id="ARBA00008987"/>
    </source>
</evidence>
<dbReference type="KEGG" id="cvn:111118232"/>
<dbReference type="NCBIfam" id="TIGR01068">
    <property type="entry name" value="thioredoxin"/>
    <property type="match status" value="1"/>
</dbReference>
<dbReference type="SUPFAM" id="SSF52833">
    <property type="entry name" value="Thioredoxin-like"/>
    <property type="match status" value="1"/>
</dbReference>
<dbReference type="AlphaFoldDB" id="A0A8B8CBZ6"/>
<dbReference type="Gene3D" id="3.40.30.10">
    <property type="entry name" value="Glutaredoxin"/>
    <property type="match status" value="1"/>
</dbReference>
<keyword evidence="7" id="KW-1185">Reference proteome</keyword>
<dbReference type="Proteomes" id="UP000694844">
    <property type="component" value="Chromosome 2"/>
</dbReference>
<dbReference type="GeneID" id="111118232"/>
<dbReference type="CDD" id="cd02947">
    <property type="entry name" value="TRX_family"/>
    <property type="match status" value="1"/>
</dbReference>
<accession>A0A8B8CBZ6</accession>
<keyword evidence="4" id="KW-1015">Disulfide bond</keyword>
<dbReference type="InterPro" id="IPR005746">
    <property type="entry name" value="Thioredoxin"/>
</dbReference>
<keyword evidence="2" id="KW-0813">Transport</keyword>
<comment type="similarity">
    <text evidence="1">Belongs to the thioredoxin family.</text>
</comment>
<evidence type="ECO:0000256" key="3">
    <source>
        <dbReference type="ARBA" id="ARBA00022982"/>
    </source>
</evidence>
<evidence type="ECO:0000256" key="2">
    <source>
        <dbReference type="ARBA" id="ARBA00022448"/>
    </source>
</evidence>
<dbReference type="PROSITE" id="PS00194">
    <property type="entry name" value="THIOREDOXIN_1"/>
    <property type="match status" value="1"/>
</dbReference>
<dbReference type="InterPro" id="IPR036249">
    <property type="entry name" value="Thioredoxin-like_sf"/>
</dbReference>
<dbReference type="PANTHER" id="PTHR43601:SF3">
    <property type="entry name" value="THIOREDOXIN, MITOCHONDRIAL"/>
    <property type="match status" value="1"/>
</dbReference>
<dbReference type="GO" id="GO:0045454">
    <property type="term" value="P:cell redox homeostasis"/>
    <property type="evidence" value="ECO:0007669"/>
    <property type="project" value="TreeGrafter"/>
</dbReference>
<feature type="domain" description="Thioredoxin" evidence="6">
    <location>
        <begin position="57"/>
        <end position="170"/>
    </location>
</feature>
<evidence type="ECO:0000259" key="6">
    <source>
        <dbReference type="PROSITE" id="PS51352"/>
    </source>
</evidence>
<evidence type="ECO:0000256" key="5">
    <source>
        <dbReference type="ARBA" id="ARBA00023284"/>
    </source>
</evidence>